<organism evidence="2 3">
    <name type="scientific">Mucuna pruriens</name>
    <name type="common">Velvet bean</name>
    <name type="synonym">Dolichos pruriens</name>
    <dbReference type="NCBI Taxonomy" id="157652"/>
    <lineage>
        <taxon>Eukaryota</taxon>
        <taxon>Viridiplantae</taxon>
        <taxon>Streptophyta</taxon>
        <taxon>Embryophyta</taxon>
        <taxon>Tracheophyta</taxon>
        <taxon>Spermatophyta</taxon>
        <taxon>Magnoliopsida</taxon>
        <taxon>eudicotyledons</taxon>
        <taxon>Gunneridae</taxon>
        <taxon>Pentapetalae</taxon>
        <taxon>rosids</taxon>
        <taxon>fabids</taxon>
        <taxon>Fabales</taxon>
        <taxon>Fabaceae</taxon>
        <taxon>Papilionoideae</taxon>
        <taxon>50 kb inversion clade</taxon>
        <taxon>NPAAA clade</taxon>
        <taxon>indigoferoid/millettioid clade</taxon>
        <taxon>Phaseoleae</taxon>
        <taxon>Mucuna</taxon>
    </lineage>
</organism>
<evidence type="ECO:0000259" key="1">
    <source>
        <dbReference type="Pfam" id="PF07727"/>
    </source>
</evidence>
<dbReference type="STRING" id="157652.A0A371G8Q2"/>
<sequence length="225" mass="25929">MDTKIEAIKKNDTWELTSLPLGAKKVGVKWVYKTKANENGKIEKYKVSLVAKGYAQKHGINYTEVFAHVAHLEMIRLVISLPAQKGWTISLLDVRYAFFHGELNEEVYIEQPPRNIWLKKALYGLKHAPQALYGLKQAHEPGIFLIFTGDDEQMFLEFKNFMMHEFNTTDLEKMRYFLGLEVAQNQNGEVLERFDMDKCNSVNNPIVLGCKLTRDENGERDPTSN</sequence>
<proteinExistence type="predicted"/>
<dbReference type="InterPro" id="IPR013103">
    <property type="entry name" value="RVT_2"/>
</dbReference>
<dbReference type="SUPFAM" id="SSF56672">
    <property type="entry name" value="DNA/RNA polymerases"/>
    <property type="match status" value="1"/>
</dbReference>
<keyword evidence="3" id="KW-1185">Reference proteome</keyword>
<protein>
    <recommendedName>
        <fullName evidence="1">Reverse transcriptase Ty1/copia-type domain-containing protein</fullName>
    </recommendedName>
</protein>
<evidence type="ECO:0000313" key="2">
    <source>
        <dbReference type="EMBL" id="RDX86891.1"/>
    </source>
</evidence>
<dbReference type="OrthoDB" id="1917367at2759"/>
<dbReference type="AlphaFoldDB" id="A0A371G8Q2"/>
<dbReference type="EMBL" id="QJKJ01006382">
    <property type="protein sequence ID" value="RDX86891.1"/>
    <property type="molecule type" value="Genomic_DNA"/>
</dbReference>
<dbReference type="Proteomes" id="UP000257109">
    <property type="component" value="Unassembled WGS sequence"/>
</dbReference>
<accession>A0A371G8Q2</accession>
<dbReference type="InterPro" id="IPR043502">
    <property type="entry name" value="DNA/RNA_pol_sf"/>
</dbReference>
<name>A0A371G8Q2_MUCPR</name>
<comment type="caution">
    <text evidence="2">The sequence shown here is derived from an EMBL/GenBank/DDBJ whole genome shotgun (WGS) entry which is preliminary data.</text>
</comment>
<reference evidence="2" key="1">
    <citation type="submission" date="2018-05" db="EMBL/GenBank/DDBJ databases">
        <title>Draft genome of Mucuna pruriens seed.</title>
        <authorList>
            <person name="Nnadi N.E."/>
            <person name="Vos R."/>
            <person name="Hasami M.H."/>
            <person name="Devisetty U.K."/>
            <person name="Aguiy J.C."/>
        </authorList>
    </citation>
    <scope>NUCLEOTIDE SEQUENCE [LARGE SCALE GENOMIC DNA]</scope>
    <source>
        <strain evidence="2">JCA_2017</strain>
    </source>
</reference>
<gene>
    <name evidence="2" type="ORF">CR513_31708</name>
</gene>
<feature type="domain" description="Reverse transcriptase Ty1/copia-type" evidence="1">
    <location>
        <begin position="11"/>
        <end position="133"/>
    </location>
</feature>
<feature type="non-terminal residue" evidence="2">
    <location>
        <position position="1"/>
    </location>
</feature>
<evidence type="ECO:0000313" key="3">
    <source>
        <dbReference type="Proteomes" id="UP000257109"/>
    </source>
</evidence>
<dbReference type="Pfam" id="PF07727">
    <property type="entry name" value="RVT_2"/>
    <property type="match status" value="1"/>
</dbReference>